<dbReference type="SUPFAM" id="SSF88946">
    <property type="entry name" value="Sigma2 domain of RNA polymerase sigma factors"/>
    <property type="match status" value="1"/>
</dbReference>
<evidence type="ECO:0000256" key="1">
    <source>
        <dbReference type="ARBA" id="ARBA00010641"/>
    </source>
</evidence>
<protein>
    <submittedName>
        <fullName evidence="7">Sigma-70 family RNA polymerase sigma factor</fullName>
    </submittedName>
</protein>
<keyword evidence="8" id="KW-1185">Reference proteome</keyword>
<dbReference type="InterPro" id="IPR039425">
    <property type="entry name" value="RNA_pol_sigma-70-like"/>
</dbReference>
<keyword evidence="4" id="KW-0238">DNA-binding</keyword>
<evidence type="ECO:0000259" key="6">
    <source>
        <dbReference type="Pfam" id="PF04542"/>
    </source>
</evidence>
<dbReference type="Gene3D" id="1.10.1740.10">
    <property type="match status" value="1"/>
</dbReference>
<evidence type="ECO:0000256" key="5">
    <source>
        <dbReference type="ARBA" id="ARBA00023163"/>
    </source>
</evidence>
<dbReference type="GO" id="GO:0006352">
    <property type="term" value="P:DNA-templated transcription initiation"/>
    <property type="evidence" value="ECO:0007669"/>
    <property type="project" value="InterPro"/>
</dbReference>
<reference evidence="7 8" key="1">
    <citation type="submission" date="2021-05" db="EMBL/GenBank/DDBJ databases">
        <title>A Polyphasic approach of four new species of the genus Ohtaekwangia: Ohtaekwangia histidinii sp. nov., Ohtaekwangia cretensis sp. nov., Ohtaekwangia indiensis sp. nov., Ohtaekwangia reichenbachii sp. nov. from diverse environment.</title>
        <authorList>
            <person name="Octaviana S."/>
        </authorList>
    </citation>
    <scope>NUCLEOTIDE SEQUENCE [LARGE SCALE GENOMIC DNA]</scope>
    <source>
        <strain evidence="7 8">PWU4</strain>
    </source>
</reference>
<dbReference type="InterPro" id="IPR036388">
    <property type="entry name" value="WH-like_DNA-bd_sf"/>
</dbReference>
<dbReference type="NCBIfam" id="TIGR02937">
    <property type="entry name" value="sigma70-ECF"/>
    <property type="match status" value="1"/>
</dbReference>
<comment type="similarity">
    <text evidence="1">Belongs to the sigma-70 factor family. ECF subfamily.</text>
</comment>
<keyword evidence="2" id="KW-0805">Transcription regulation</keyword>
<dbReference type="InterPro" id="IPR014284">
    <property type="entry name" value="RNA_pol_sigma-70_dom"/>
</dbReference>
<dbReference type="GO" id="GO:0016987">
    <property type="term" value="F:sigma factor activity"/>
    <property type="evidence" value="ECO:0007669"/>
    <property type="project" value="UniProtKB-KW"/>
</dbReference>
<accession>A0AAP2GKD9</accession>
<dbReference type="InterPro" id="IPR013324">
    <property type="entry name" value="RNA_pol_sigma_r3/r4-like"/>
</dbReference>
<gene>
    <name evidence="7" type="ORF">KK083_20130</name>
</gene>
<name>A0AAP2GKD9_9BACT</name>
<evidence type="ECO:0000256" key="3">
    <source>
        <dbReference type="ARBA" id="ARBA00023082"/>
    </source>
</evidence>
<dbReference type="RefSeq" id="WP_254166967.1">
    <property type="nucleotide sequence ID" value="NZ_JAHESF010000022.1"/>
</dbReference>
<dbReference type="Gene3D" id="1.10.10.10">
    <property type="entry name" value="Winged helix-like DNA-binding domain superfamily/Winged helix DNA-binding domain"/>
    <property type="match status" value="1"/>
</dbReference>
<organism evidence="7 8">
    <name type="scientific">Chryseosolibacter histidini</name>
    <dbReference type="NCBI Taxonomy" id="2782349"/>
    <lineage>
        <taxon>Bacteria</taxon>
        <taxon>Pseudomonadati</taxon>
        <taxon>Bacteroidota</taxon>
        <taxon>Cytophagia</taxon>
        <taxon>Cytophagales</taxon>
        <taxon>Chryseotaleaceae</taxon>
        <taxon>Chryseosolibacter</taxon>
    </lineage>
</organism>
<keyword evidence="3" id="KW-0731">Sigma factor</keyword>
<dbReference type="SUPFAM" id="SSF88659">
    <property type="entry name" value="Sigma3 and sigma4 domains of RNA polymerase sigma factors"/>
    <property type="match status" value="1"/>
</dbReference>
<dbReference type="AlphaFoldDB" id="A0AAP2GKD9"/>
<evidence type="ECO:0000313" key="8">
    <source>
        <dbReference type="Proteomes" id="UP001319200"/>
    </source>
</evidence>
<feature type="domain" description="RNA polymerase sigma-70 region 2" evidence="6">
    <location>
        <begin position="24"/>
        <end position="93"/>
    </location>
</feature>
<dbReference type="GO" id="GO:0003677">
    <property type="term" value="F:DNA binding"/>
    <property type="evidence" value="ECO:0007669"/>
    <property type="project" value="UniProtKB-KW"/>
</dbReference>
<dbReference type="Pfam" id="PF04542">
    <property type="entry name" value="Sigma70_r2"/>
    <property type="match status" value="1"/>
</dbReference>
<evidence type="ECO:0000313" key="7">
    <source>
        <dbReference type="EMBL" id="MBT1699216.1"/>
    </source>
</evidence>
<evidence type="ECO:0000256" key="4">
    <source>
        <dbReference type="ARBA" id="ARBA00023125"/>
    </source>
</evidence>
<keyword evidence="5" id="KW-0804">Transcription</keyword>
<evidence type="ECO:0000256" key="2">
    <source>
        <dbReference type="ARBA" id="ARBA00023015"/>
    </source>
</evidence>
<dbReference type="Proteomes" id="UP001319200">
    <property type="component" value="Unassembled WGS sequence"/>
</dbReference>
<dbReference type="InterPro" id="IPR013325">
    <property type="entry name" value="RNA_pol_sigma_r2"/>
</dbReference>
<sequence length="190" mass="22054">MAYTDKEVLEAIRAGNDDEVLKYLYKHVLPRIKKYVVSNSGSEDDAKDIFQDAVLIFYRHVKEGKFRDGNEIAGFIFSVGRNLWINLVRKRNRDVALTDEATHIETDESSSTQLIAREREEFVSKMFSMLGETCRTLLTYSIYHRLSMKEIKEKMGFTSENVAKTKHYKCKQRLIGIVKDNASIKDMLQE</sequence>
<comment type="caution">
    <text evidence="7">The sequence shown here is derived from an EMBL/GenBank/DDBJ whole genome shotgun (WGS) entry which is preliminary data.</text>
</comment>
<dbReference type="PANTHER" id="PTHR43133">
    <property type="entry name" value="RNA POLYMERASE ECF-TYPE SIGMA FACTO"/>
    <property type="match status" value="1"/>
</dbReference>
<dbReference type="InterPro" id="IPR007627">
    <property type="entry name" value="RNA_pol_sigma70_r2"/>
</dbReference>
<proteinExistence type="inferred from homology"/>
<dbReference type="PANTHER" id="PTHR43133:SF8">
    <property type="entry name" value="RNA POLYMERASE SIGMA FACTOR HI_1459-RELATED"/>
    <property type="match status" value="1"/>
</dbReference>
<dbReference type="EMBL" id="JAHESF010000022">
    <property type="protein sequence ID" value="MBT1699216.1"/>
    <property type="molecule type" value="Genomic_DNA"/>
</dbReference>